<dbReference type="EMBL" id="JAAAHS010000073">
    <property type="protein sequence ID" value="NBE52227.1"/>
    <property type="molecule type" value="Genomic_DNA"/>
</dbReference>
<organism evidence="2 3">
    <name type="scientific">Streptomyces boluensis</name>
    <dbReference type="NCBI Taxonomy" id="1775135"/>
    <lineage>
        <taxon>Bacteria</taxon>
        <taxon>Bacillati</taxon>
        <taxon>Actinomycetota</taxon>
        <taxon>Actinomycetes</taxon>
        <taxon>Kitasatosporales</taxon>
        <taxon>Streptomycetaceae</taxon>
        <taxon>Streptomyces</taxon>
    </lineage>
</organism>
<keyword evidence="1" id="KW-0812">Transmembrane</keyword>
<keyword evidence="3" id="KW-1185">Reference proteome</keyword>
<evidence type="ECO:0000313" key="3">
    <source>
        <dbReference type="Proteomes" id="UP000598297"/>
    </source>
</evidence>
<dbReference type="Proteomes" id="UP000598297">
    <property type="component" value="Unassembled WGS sequence"/>
</dbReference>
<dbReference type="AlphaFoldDB" id="A0A964UP55"/>
<dbReference type="Pfam" id="PF19136">
    <property type="entry name" value="DUF5819"/>
    <property type="match status" value="1"/>
</dbReference>
<evidence type="ECO:0000313" key="2">
    <source>
        <dbReference type="EMBL" id="NBE52227.1"/>
    </source>
</evidence>
<reference evidence="2" key="1">
    <citation type="submission" date="2020-01" db="EMBL/GenBank/DDBJ databases">
        <title>Whole-genome analyses of novel actinobacteria.</title>
        <authorList>
            <person name="Sahin N."/>
        </authorList>
    </citation>
    <scope>NUCLEOTIDE SEQUENCE</scope>
    <source>
        <strain evidence="2">YC537</strain>
    </source>
</reference>
<gene>
    <name evidence="2" type="ORF">GUY60_12480</name>
</gene>
<dbReference type="OrthoDB" id="9342777at2"/>
<keyword evidence="1" id="KW-0472">Membrane</keyword>
<protein>
    <submittedName>
        <fullName evidence="2">Uncharacterized protein</fullName>
    </submittedName>
</protein>
<feature type="transmembrane region" description="Helical" evidence="1">
    <location>
        <begin position="30"/>
        <end position="54"/>
    </location>
</feature>
<comment type="caution">
    <text evidence="2">The sequence shown here is derived from an EMBL/GenBank/DDBJ whole genome shotgun (WGS) entry which is preliminary data.</text>
</comment>
<proteinExistence type="predicted"/>
<dbReference type="InterPro" id="IPR043857">
    <property type="entry name" value="DUF5819"/>
</dbReference>
<sequence length="229" mass="25551">MDGYEQGCGAGGQPSERRTGIAALSPPYQVAAALVLALLAVATCVHLAMVFLHVAPANTVSKRHGAAVDEWVYPEFEQNWKLFAPNPLQQNIAVEARAKLRTADGKVRHTGWHGLSAQDGAAIDGNLLPSHTQQNQLRRAWDYYASTHDTRNRPNGMRGELSEEYLRRIVVLRIGRDEPAEDMLHVQVRSVTTNVQPPSWSGEKLDSKPVIRQLPWWTVTSQDMEVRDR</sequence>
<keyword evidence="1" id="KW-1133">Transmembrane helix</keyword>
<accession>A0A964UP55</accession>
<name>A0A964UP55_9ACTN</name>
<evidence type="ECO:0000256" key="1">
    <source>
        <dbReference type="SAM" id="Phobius"/>
    </source>
</evidence>